<sequence length="184" mass="20674">MDSIKCVVVGDGAVGKTSMLISFTSNSFPGEYVPTVFDNYTANLMINEKVINLSLWDTAGQDSYDRVRPLSYPDTDIFLICFSLAYKPSFVNVQQKWLPEIRHHSPYTPVLLVGTKLDLRESKEHTGSIVMYSEGLDLQKRCHAAKYMECSALNSVNLKEVFEEACRIVLSPPPVKKKSTCQIL</sequence>
<dbReference type="SUPFAM" id="SSF52540">
    <property type="entry name" value="P-loop containing nucleoside triphosphate hydrolases"/>
    <property type="match status" value="1"/>
</dbReference>
<keyword evidence="2" id="KW-0342">GTP-binding</keyword>
<dbReference type="PROSITE" id="PS51420">
    <property type="entry name" value="RHO"/>
    <property type="match status" value="1"/>
</dbReference>
<gene>
    <name evidence="3" type="primary">100638458</name>
</gene>
<reference evidence="3" key="2">
    <citation type="submission" date="2017-05" db="UniProtKB">
        <authorList>
            <consortium name="EnsemblMetazoa"/>
        </authorList>
    </citation>
    <scope>IDENTIFICATION</scope>
</reference>
<dbReference type="Pfam" id="PF00071">
    <property type="entry name" value="Ras"/>
    <property type="match status" value="1"/>
</dbReference>
<dbReference type="eggNOG" id="KOG0393">
    <property type="taxonomic scope" value="Eukaryota"/>
</dbReference>
<dbReference type="InterPro" id="IPR001806">
    <property type="entry name" value="Small_GTPase"/>
</dbReference>
<proteinExistence type="predicted"/>
<dbReference type="PRINTS" id="PR00449">
    <property type="entry name" value="RASTRNSFRMNG"/>
</dbReference>
<dbReference type="InParanoid" id="A0A1X7VED2"/>
<dbReference type="GO" id="GO:0007264">
    <property type="term" value="P:small GTPase-mediated signal transduction"/>
    <property type="evidence" value="ECO:0007669"/>
    <property type="project" value="InterPro"/>
</dbReference>
<dbReference type="OMA" id="RCKWIPE"/>
<dbReference type="EnsemblMetazoa" id="Aqu2.1.38670_001">
    <property type="protein sequence ID" value="Aqu2.1.38670_001"/>
    <property type="gene ID" value="Aqu2.1.38670"/>
</dbReference>
<dbReference type="Gene3D" id="3.40.50.300">
    <property type="entry name" value="P-loop containing nucleotide triphosphate hydrolases"/>
    <property type="match status" value="1"/>
</dbReference>
<evidence type="ECO:0000313" key="3">
    <source>
        <dbReference type="EnsemblMetazoa" id="Aqu2.1.38670_001"/>
    </source>
</evidence>
<dbReference type="NCBIfam" id="TIGR00231">
    <property type="entry name" value="small_GTP"/>
    <property type="match status" value="1"/>
</dbReference>
<evidence type="ECO:0000313" key="4">
    <source>
        <dbReference type="Proteomes" id="UP000007879"/>
    </source>
</evidence>
<dbReference type="KEGG" id="aqu:100638458"/>
<dbReference type="FunFam" id="3.40.50.300:FF:000118">
    <property type="entry name" value="Rho-related GTP-binding protein RhoG"/>
    <property type="match status" value="1"/>
</dbReference>
<protein>
    <submittedName>
        <fullName evidence="3">Uncharacterized protein</fullName>
    </submittedName>
</protein>
<dbReference type="EnsemblMetazoa" id="XM_003384409.2">
    <property type="protein sequence ID" value="XP_003384457.1"/>
    <property type="gene ID" value="LOC100638458"/>
</dbReference>
<dbReference type="GO" id="GO:0005525">
    <property type="term" value="F:GTP binding"/>
    <property type="evidence" value="ECO:0007669"/>
    <property type="project" value="UniProtKB-KW"/>
</dbReference>
<dbReference type="Proteomes" id="UP000007879">
    <property type="component" value="Unassembled WGS sequence"/>
</dbReference>
<dbReference type="SMART" id="SM00174">
    <property type="entry name" value="RHO"/>
    <property type="match status" value="1"/>
</dbReference>
<evidence type="ECO:0000256" key="2">
    <source>
        <dbReference type="ARBA" id="ARBA00023134"/>
    </source>
</evidence>
<dbReference type="InterPro" id="IPR003578">
    <property type="entry name" value="Small_GTPase_Rho"/>
</dbReference>
<dbReference type="InterPro" id="IPR005225">
    <property type="entry name" value="Small_GTP-bd"/>
</dbReference>
<evidence type="ECO:0000256" key="1">
    <source>
        <dbReference type="ARBA" id="ARBA00022741"/>
    </source>
</evidence>
<keyword evidence="4" id="KW-1185">Reference proteome</keyword>
<dbReference type="OrthoDB" id="8830751at2759"/>
<dbReference type="PROSITE" id="PS51421">
    <property type="entry name" value="RAS"/>
    <property type="match status" value="1"/>
</dbReference>
<accession>A0A1X7VED2</accession>
<organism evidence="3">
    <name type="scientific">Amphimedon queenslandica</name>
    <name type="common">Sponge</name>
    <dbReference type="NCBI Taxonomy" id="400682"/>
    <lineage>
        <taxon>Eukaryota</taxon>
        <taxon>Metazoa</taxon>
        <taxon>Porifera</taxon>
        <taxon>Demospongiae</taxon>
        <taxon>Heteroscleromorpha</taxon>
        <taxon>Haplosclerida</taxon>
        <taxon>Niphatidae</taxon>
        <taxon>Amphimedon</taxon>
    </lineage>
</organism>
<reference evidence="4" key="1">
    <citation type="journal article" date="2010" name="Nature">
        <title>The Amphimedon queenslandica genome and the evolution of animal complexity.</title>
        <authorList>
            <person name="Srivastava M."/>
            <person name="Simakov O."/>
            <person name="Chapman J."/>
            <person name="Fahey B."/>
            <person name="Gauthier M.E."/>
            <person name="Mitros T."/>
            <person name="Richards G.S."/>
            <person name="Conaco C."/>
            <person name="Dacre M."/>
            <person name="Hellsten U."/>
            <person name="Larroux C."/>
            <person name="Putnam N.H."/>
            <person name="Stanke M."/>
            <person name="Adamska M."/>
            <person name="Darling A."/>
            <person name="Degnan S.M."/>
            <person name="Oakley T.H."/>
            <person name="Plachetzki D.C."/>
            <person name="Zhai Y."/>
            <person name="Adamski M."/>
            <person name="Calcino A."/>
            <person name="Cummins S.F."/>
            <person name="Goodstein D.M."/>
            <person name="Harris C."/>
            <person name="Jackson D.J."/>
            <person name="Leys S.P."/>
            <person name="Shu S."/>
            <person name="Woodcroft B.J."/>
            <person name="Vervoort M."/>
            <person name="Kosik K.S."/>
            <person name="Manning G."/>
            <person name="Degnan B.M."/>
            <person name="Rokhsar D.S."/>
        </authorList>
    </citation>
    <scope>NUCLEOTIDE SEQUENCE [LARGE SCALE GENOMIC DNA]</scope>
</reference>
<dbReference type="STRING" id="400682.A0A1X7VED2"/>
<dbReference type="GO" id="GO:0003924">
    <property type="term" value="F:GTPase activity"/>
    <property type="evidence" value="ECO:0007669"/>
    <property type="project" value="InterPro"/>
</dbReference>
<dbReference type="SMART" id="SM00175">
    <property type="entry name" value="RAB"/>
    <property type="match status" value="1"/>
</dbReference>
<dbReference type="AlphaFoldDB" id="A0A1X7VED2"/>
<name>A0A1X7VED2_AMPQE</name>
<keyword evidence="1" id="KW-0547">Nucleotide-binding</keyword>
<dbReference type="SMART" id="SM00173">
    <property type="entry name" value="RAS"/>
    <property type="match status" value="1"/>
</dbReference>
<dbReference type="InterPro" id="IPR027417">
    <property type="entry name" value="P-loop_NTPase"/>
</dbReference>
<dbReference type="PANTHER" id="PTHR24072">
    <property type="entry name" value="RHO FAMILY GTPASE"/>
    <property type="match status" value="1"/>
</dbReference>
<dbReference type="PROSITE" id="PS51419">
    <property type="entry name" value="RAB"/>
    <property type="match status" value="1"/>
</dbReference>
<dbReference type="CDD" id="cd00157">
    <property type="entry name" value="Rho"/>
    <property type="match status" value="1"/>
</dbReference>